<keyword evidence="1" id="KW-0805">Transcription regulation</keyword>
<keyword evidence="3" id="KW-0804">Transcription</keyword>
<comment type="caution">
    <text evidence="5">The sequence shown here is derived from an EMBL/GenBank/DDBJ whole genome shotgun (WGS) entry which is preliminary data.</text>
</comment>
<dbReference type="InterPro" id="IPR015927">
    <property type="entry name" value="Peptidase_S24_S26A/B/C"/>
</dbReference>
<dbReference type="PROSITE" id="PS50943">
    <property type="entry name" value="HTH_CROC1"/>
    <property type="match status" value="1"/>
</dbReference>
<name>A0AAE3H818_9BACT</name>
<keyword evidence="2" id="KW-0238">DNA-binding</keyword>
<evidence type="ECO:0000256" key="1">
    <source>
        <dbReference type="ARBA" id="ARBA00023015"/>
    </source>
</evidence>
<proteinExistence type="predicted"/>
<dbReference type="InterPro" id="IPR010982">
    <property type="entry name" value="Lambda_DNA-bd_dom_sf"/>
</dbReference>
<dbReference type="SUPFAM" id="SSF51306">
    <property type="entry name" value="LexA/Signal peptidase"/>
    <property type="match status" value="1"/>
</dbReference>
<dbReference type="CDD" id="cd06529">
    <property type="entry name" value="S24_LexA-like"/>
    <property type="match status" value="1"/>
</dbReference>
<dbReference type="Gene3D" id="2.10.109.10">
    <property type="entry name" value="Umud Fragment, subunit A"/>
    <property type="match status" value="1"/>
</dbReference>
<dbReference type="PANTHER" id="PTHR40661:SF1">
    <property type="entry name" value="HTH CRO_C1-TYPE DOMAIN-CONTAINING PROTEIN"/>
    <property type="match status" value="1"/>
</dbReference>
<dbReference type="Proteomes" id="UP001204144">
    <property type="component" value="Unassembled WGS sequence"/>
</dbReference>
<dbReference type="PANTHER" id="PTHR40661">
    <property type="match status" value="1"/>
</dbReference>
<feature type="domain" description="HTH cro/C1-type" evidence="4">
    <location>
        <begin position="14"/>
        <end position="68"/>
    </location>
</feature>
<gene>
    <name evidence="5" type="ORF">EGI31_23645</name>
</gene>
<dbReference type="AlphaFoldDB" id="A0AAE3H818"/>
<dbReference type="InterPro" id="IPR039418">
    <property type="entry name" value="LexA-like"/>
</dbReference>
<dbReference type="CDD" id="cd00093">
    <property type="entry name" value="HTH_XRE"/>
    <property type="match status" value="1"/>
</dbReference>
<dbReference type="InterPro" id="IPR036286">
    <property type="entry name" value="LexA/Signal_pep-like_sf"/>
</dbReference>
<evidence type="ECO:0000313" key="5">
    <source>
        <dbReference type="EMBL" id="MCP9765941.1"/>
    </source>
</evidence>
<dbReference type="SMART" id="SM00530">
    <property type="entry name" value="HTH_XRE"/>
    <property type="match status" value="1"/>
</dbReference>
<protein>
    <submittedName>
        <fullName evidence="5">LexA family transcriptional regulator</fullName>
    </submittedName>
</protein>
<reference evidence="5 6" key="1">
    <citation type="submission" date="2018-11" db="EMBL/GenBank/DDBJ databases">
        <title>Novel bacteria species description.</title>
        <authorList>
            <person name="Han J.-H."/>
        </authorList>
    </citation>
    <scope>NUCLEOTIDE SEQUENCE [LARGE SCALE GENOMIC DNA]</scope>
    <source>
        <strain evidence="5 6">KCTC23259</strain>
    </source>
</reference>
<dbReference type="EMBL" id="RJUF01000194">
    <property type="protein sequence ID" value="MCP9765941.1"/>
    <property type="molecule type" value="Genomic_DNA"/>
</dbReference>
<dbReference type="Pfam" id="PF00717">
    <property type="entry name" value="Peptidase_S24"/>
    <property type="match status" value="1"/>
</dbReference>
<sequence>MVKYLAMKKISKNIAHLRHLRGISQEALASDLNITRSRLSSWEEHRAEPPIDLIVQLADYFTVSIDSLLKIDLTKVNDLRDLLKIGGNRILFPVMVDSDGKDLVELVPIRASAGYLQGFSDETFIESLPRISLPFTDVGKFRGFPIQGDSMPPLESGAYVIGKYVEDVADIKDGKTYVVLTQNDGLVYKRLYNKIEQDGTIHLHSDNKAYYPYQIKPEEVFELWSFVCSLNPTDSPISDLVYNAIQNIQADVVQLRQSRLD</sequence>
<evidence type="ECO:0000256" key="2">
    <source>
        <dbReference type="ARBA" id="ARBA00023125"/>
    </source>
</evidence>
<evidence type="ECO:0000259" key="4">
    <source>
        <dbReference type="PROSITE" id="PS50943"/>
    </source>
</evidence>
<organism evidence="5 6">
    <name type="scientific">Lacihabitans soyangensis</name>
    <dbReference type="NCBI Taxonomy" id="869394"/>
    <lineage>
        <taxon>Bacteria</taxon>
        <taxon>Pseudomonadati</taxon>
        <taxon>Bacteroidota</taxon>
        <taxon>Cytophagia</taxon>
        <taxon>Cytophagales</taxon>
        <taxon>Leadbetterellaceae</taxon>
        <taxon>Lacihabitans</taxon>
    </lineage>
</organism>
<dbReference type="SUPFAM" id="SSF47413">
    <property type="entry name" value="lambda repressor-like DNA-binding domains"/>
    <property type="match status" value="1"/>
</dbReference>
<dbReference type="InterPro" id="IPR001387">
    <property type="entry name" value="Cro/C1-type_HTH"/>
</dbReference>
<accession>A0AAE3H818</accession>
<evidence type="ECO:0000313" key="6">
    <source>
        <dbReference type="Proteomes" id="UP001204144"/>
    </source>
</evidence>
<keyword evidence="6" id="KW-1185">Reference proteome</keyword>
<dbReference type="Gene3D" id="1.10.260.40">
    <property type="entry name" value="lambda repressor-like DNA-binding domains"/>
    <property type="match status" value="1"/>
</dbReference>
<evidence type="ECO:0000256" key="3">
    <source>
        <dbReference type="ARBA" id="ARBA00023163"/>
    </source>
</evidence>
<dbReference type="GO" id="GO:0003677">
    <property type="term" value="F:DNA binding"/>
    <property type="evidence" value="ECO:0007669"/>
    <property type="project" value="UniProtKB-KW"/>
</dbReference>
<dbReference type="Pfam" id="PF01381">
    <property type="entry name" value="HTH_3"/>
    <property type="match status" value="1"/>
</dbReference>